<reference evidence="6" key="1">
    <citation type="submission" date="2016-10" db="EMBL/GenBank/DDBJ databases">
        <authorList>
            <person name="de Groot N.N."/>
        </authorList>
    </citation>
    <scope>NUCLEOTIDE SEQUENCE [LARGE SCALE GENOMIC DNA]</scope>
    <source>
        <strain evidence="6">10nlg</strain>
    </source>
</reference>
<evidence type="ECO:0000259" key="4">
    <source>
        <dbReference type="PROSITE" id="PS50043"/>
    </source>
</evidence>
<dbReference type="GO" id="GO:0006355">
    <property type="term" value="P:regulation of DNA-templated transcription"/>
    <property type="evidence" value="ECO:0007669"/>
    <property type="project" value="InterPro"/>
</dbReference>
<dbReference type="RefSeq" id="WP_093072738.1">
    <property type="nucleotide sequence ID" value="NZ_FOGV01000010.1"/>
</dbReference>
<dbReference type="InterPro" id="IPR039420">
    <property type="entry name" value="WalR-like"/>
</dbReference>
<evidence type="ECO:0000313" key="6">
    <source>
        <dbReference type="Proteomes" id="UP000199318"/>
    </source>
</evidence>
<feature type="domain" description="HTH luxR-type" evidence="4">
    <location>
        <begin position="138"/>
        <end position="203"/>
    </location>
</feature>
<proteinExistence type="predicted"/>
<keyword evidence="1" id="KW-0805">Transcription regulation</keyword>
<evidence type="ECO:0000256" key="2">
    <source>
        <dbReference type="ARBA" id="ARBA00023125"/>
    </source>
</evidence>
<keyword evidence="3" id="KW-0804">Transcription</keyword>
<accession>A0A1H9THN9</accession>
<dbReference type="GO" id="GO:0003677">
    <property type="term" value="F:DNA binding"/>
    <property type="evidence" value="ECO:0007669"/>
    <property type="project" value="UniProtKB-KW"/>
</dbReference>
<dbReference type="PROSITE" id="PS50043">
    <property type="entry name" value="HTH_LUXR_2"/>
    <property type="match status" value="1"/>
</dbReference>
<organism evidence="5 6">
    <name type="scientific">Salisediminibacterium halotolerans</name>
    <dbReference type="NCBI Taxonomy" id="517425"/>
    <lineage>
        <taxon>Bacteria</taxon>
        <taxon>Bacillati</taxon>
        <taxon>Bacillota</taxon>
        <taxon>Bacilli</taxon>
        <taxon>Bacillales</taxon>
        <taxon>Bacillaceae</taxon>
        <taxon>Salisediminibacterium</taxon>
    </lineage>
</organism>
<gene>
    <name evidence="5" type="ORF">SAMN05444126_11033</name>
</gene>
<dbReference type="InterPro" id="IPR011006">
    <property type="entry name" value="CheY-like_superfamily"/>
</dbReference>
<dbReference type="SUPFAM" id="SSF46894">
    <property type="entry name" value="C-terminal effector domain of the bipartite response regulators"/>
    <property type="match status" value="1"/>
</dbReference>
<dbReference type="Pfam" id="PF00196">
    <property type="entry name" value="GerE"/>
    <property type="match status" value="1"/>
</dbReference>
<evidence type="ECO:0000256" key="1">
    <source>
        <dbReference type="ARBA" id="ARBA00023015"/>
    </source>
</evidence>
<keyword evidence="6" id="KW-1185">Reference proteome</keyword>
<dbReference type="SMART" id="SM00421">
    <property type="entry name" value="HTH_LUXR"/>
    <property type="match status" value="1"/>
</dbReference>
<keyword evidence="2" id="KW-0238">DNA-binding</keyword>
<dbReference type="InterPro" id="IPR000792">
    <property type="entry name" value="Tscrpt_reg_LuxR_C"/>
</dbReference>
<dbReference type="CDD" id="cd06170">
    <property type="entry name" value="LuxR_C_like"/>
    <property type="match status" value="1"/>
</dbReference>
<dbReference type="EMBL" id="FOGV01000010">
    <property type="protein sequence ID" value="SER96850.1"/>
    <property type="molecule type" value="Genomic_DNA"/>
</dbReference>
<sequence length="205" mass="24001">MRILIGMEHELLRYGLIQLLKDVRSLEYMVTARSQEELKTAAGKYPFDMVLLDASLKGIGSYRTLFSFPEFSDRRSCKRVVMYTEPLSTLESLFEKKEIDGLFHEETSLDEMMMFFDRVILGERLYLKVQHEEKDNEGPADKISLSERELEIFQLKVQGYSVYDTASMLNISNKTVDNHRRNIKKKLKIVKNEEWIDRAKAFGLL</sequence>
<dbReference type="PRINTS" id="PR00038">
    <property type="entry name" value="HTHLUXR"/>
</dbReference>
<evidence type="ECO:0000256" key="3">
    <source>
        <dbReference type="ARBA" id="ARBA00023163"/>
    </source>
</evidence>
<dbReference type="PANTHER" id="PTHR43214">
    <property type="entry name" value="TWO-COMPONENT RESPONSE REGULATOR"/>
    <property type="match status" value="1"/>
</dbReference>
<protein>
    <submittedName>
        <fullName evidence="5">Two-component system, NarL family, invasion response regulator UvrY</fullName>
    </submittedName>
</protein>
<dbReference type="InterPro" id="IPR016032">
    <property type="entry name" value="Sig_transdc_resp-reg_C-effctor"/>
</dbReference>
<dbReference type="SUPFAM" id="SSF52172">
    <property type="entry name" value="CheY-like"/>
    <property type="match status" value="1"/>
</dbReference>
<dbReference type="Proteomes" id="UP000199318">
    <property type="component" value="Unassembled WGS sequence"/>
</dbReference>
<dbReference type="Gene3D" id="3.40.50.2300">
    <property type="match status" value="1"/>
</dbReference>
<dbReference type="AlphaFoldDB" id="A0A1H9THN9"/>
<dbReference type="STRING" id="1464123.SAMN05444126_11033"/>
<comment type="caution">
    <text evidence="5">The sequence shown here is derived from an EMBL/GenBank/DDBJ whole genome shotgun (WGS) entry which is preliminary data.</text>
</comment>
<name>A0A1H9THN9_9BACI</name>
<dbReference type="OrthoDB" id="9780153at2"/>
<evidence type="ECO:0000313" key="5">
    <source>
        <dbReference type="EMBL" id="SER96850.1"/>
    </source>
</evidence>